<dbReference type="Pfam" id="PF00126">
    <property type="entry name" value="HTH_1"/>
    <property type="match status" value="1"/>
</dbReference>
<dbReference type="PANTHER" id="PTHR30537">
    <property type="entry name" value="HTH-TYPE TRANSCRIPTIONAL REGULATOR"/>
    <property type="match status" value="1"/>
</dbReference>
<protein>
    <submittedName>
        <fullName evidence="6">LysR substrate-binding domain-containing protein</fullName>
    </submittedName>
</protein>
<proteinExistence type="inferred from homology"/>
<dbReference type="InterPro" id="IPR000847">
    <property type="entry name" value="LysR_HTH_N"/>
</dbReference>
<dbReference type="PRINTS" id="PR00039">
    <property type="entry name" value="HTHLYSR"/>
</dbReference>
<dbReference type="Gene3D" id="1.10.10.10">
    <property type="entry name" value="Winged helix-like DNA-binding domain superfamily/Winged helix DNA-binding domain"/>
    <property type="match status" value="1"/>
</dbReference>
<accession>A0ABW5BNC7</accession>
<name>A0ABW5BNC7_9PROT</name>
<keyword evidence="7" id="KW-1185">Reference proteome</keyword>
<dbReference type="CDD" id="cd08432">
    <property type="entry name" value="PBP2_GcdR_TrpI_HvrB_AmpR_like"/>
    <property type="match status" value="1"/>
</dbReference>
<evidence type="ECO:0000256" key="1">
    <source>
        <dbReference type="ARBA" id="ARBA00009437"/>
    </source>
</evidence>
<keyword evidence="3" id="KW-0238">DNA-binding</keyword>
<reference evidence="7" key="1">
    <citation type="journal article" date="2019" name="Int. J. Syst. Evol. Microbiol.">
        <title>The Global Catalogue of Microorganisms (GCM) 10K type strain sequencing project: providing services to taxonomists for standard genome sequencing and annotation.</title>
        <authorList>
            <consortium name="The Broad Institute Genomics Platform"/>
            <consortium name="The Broad Institute Genome Sequencing Center for Infectious Disease"/>
            <person name="Wu L."/>
            <person name="Ma J."/>
        </authorList>
    </citation>
    <scope>NUCLEOTIDE SEQUENCE [LARGE SCALE GENOMIC DNA]</scope>
    <source>
        <strain evidence="7">CGMCC 4.7192</strain>
    </source>
</reference>
<dbReference type="InterPro" id="IPR005119">
    <property type="entry name" value="LysR_subst-bd"/>
</dbReference>
<keyword evidence="4" id="KW-0804">Transcription</keyword>
<dbReference type="InterPro" id="IPR058163">
    <property type="entry name" value="LysR-type_TF_proteobact-type"/>
</dbReference>
<evidence type="ECO:0000313" key="7">
    <source>
        <dbReference type="Proteomes" id="UP001597294"/>
    </source>
</evidence>
<dbReference type="InterPro" id="IPR036388">
    <property type="entry name" value="WH-like_DNA-bd_sf"/>
</dbReference>
<dbReference type="SUPFAM" id="SSF53850">
    <property type="entry name" value="Periplasmic binding protein-like II"/>
    <property type="match status" value="1"/>
</dbReference>
<evidence type="ECO:0000256" key="2">
    <source>
        <dbReference type="ARBA" id="ARBA00023015"/>
    </source>
</evidence>
<dbReference type="InterPro" id="IPR036390">
    <property type="entry name" value="WH_DNA-bd_sf"/>
</dbReference>
<evidence type="ECO:0000256" key="4">
    <source>
        <dbReference type="ARBA" id="ARBA00023163"/>
    </source>
</evidence>
<evidence type="ECO:0000259" key="5">
    <source>
        <dbReference type="PROSITE" id="PS50931"/>
    </source>
</evidence>
<comment type="caution">
    <text evidence="6">The sequence shown here is derived from an EMBL/GenBank/DDBJ whole genome shotgun (WGS) entry which is preliminary data.</text>
</comment>
<sequence>MKISPLPSLKSLVAFESAARHLSFTAAGAELNVTQGAVSRQIRQLEVFLGKALFTRINPNIHLTPTGAQYYQTVKRSLEDVASATGDILQWQGGRQLTVATTYAMASLWLLPRIASFKKRYENLDIRILASDASQDFKYPEFDIGMFYVRSTPSNMKVTSLFEEEVFPVCSRGYLDNHMGIKKIDELSKSTLLYLDNLPSEWINWPEWFQRVGIKPCDPKARININNYPMLIQAAIGGQGIALAWRHLVDDHLNSGELVRPIDTVLKTKAQFCLLEPEENRHIKDNVALFRNWVLEELKQSPN</sequence>
<feature type="domain" description="HTH lysR-type" evidence="5">
    <location>
        <begin position="7"/>
        <end position="64"/>
    </location>
</feature>
<dbReference type="RefSeq" id="WP_380253220.1">
    <property type="nucleotide sequence ID" value="NZ_JBHUII010000010.1"/>
</dbReference>
<organism evidence="6 7">
    <name type="scientific">Kiloniella antarctica</name>
    <dbReference type="NCBI Taxonomy" id="1550907"/>
    <lineage>
        <taxon>Bacteria</taxon>
        <taxon>Pseudomonadati</taxon>
        <taxon>Pseudomonadota</taxon>
        <taxon>Alphaproteobacteria</taxon>
        <taxon>Rhodospirillales</taxon>
        <taxon>Kiloniellaceae</taxon>
        <taxon>Kiloniella</taxon>
    </lineage>
</organism>
<dbReference type="PANTHER" id="PTHR30537:SF26">
    <property type="entry name" value="GLYCINE CLEAVAGE SYSTEM TRANSCRIPTIONAL ACTIVATOR"/>
    <property type="match status" value="1"/>
</dbReference>
<dbReference type="Pfam" id="PF03466">
    <property type="entry name" value="LysR_substrate"/>
    <property type="match status" value="1"/>
</dbReference>
<gene>
    <name evidence="6" type="ORF">ACFSKO_15395</name>
</gene>
<keyword evidence="2" id="KW-0805">Transcription regulation</keyword>
<comment type="similarity">
    <text evidence="1">Belongs to the LysR transcriptional regulatory family.</text>
</comment>
<dbReference type="Proteomes" id="UP001597294">
    <property type="component" value="Unassembled WGS sequence"/>
</dbReference>
<dbReference type="PROSITE" id="PS50931">
    <property type="entry name" value="HTH_LYSR"/>
    <property type="match status" value="1"/>
</dbReference>
<dbReference type="EMBL" id="JBHUII010000010">
    <property type="protein sequence ID" value="MFD2207011.1"/>
    <property type="molecule type" value="Genomic_DNA"/>
</dbReference>
<evidence type="ECO:0000256" key="3">
    <source>
        <dbReference type="ARBA" id="ARBA00023125"/>
    </source>
</evidence>
<evidence type="ECO:0000313" key="6">
    <source>
        <dbReference type="EMBL" id="MFD2207011.1"/>
    </source>
</evidence>
<dbReference type="SUPFAM" id="SSF46785">
    <property type="entry name" value="Winged helix' DNA-binding domain"/>
    <property type="match status" value="1"/>
</dbReference>
<dbReference type="Gene3D" id="3.40.190.10">
    <property type="entry name" value="Periplasmic binding protein-like II"/>
    <property type="match status" value="2"/>
</dbReference>